<dbReference type="GO" id="GO:0003677">
    <property type="term" value="F:DNA binding"/>
    <property type="evidence" value="ECO:0007669"/>
    <property type="project" value="UniProtKB-KW"/>
</dbReference>
<comment type="caution">
    <text evidence="5">The sequence shown here is derived from an EMBL/GenBank/DDBJ whole genome shotgun (WGS) entry which is preliminary data.</text>
</comment>
<evidence type="ECO:0000313" key="5">
    <source>
        <dbReference type="EMBL" id="TWH67490.1"/>
    </source>
</evidence>
<organism evidence="5 6">
    <name type="scientific">Micromonospora olivasterospora</name>
    <dbReference type="NCBI Taxonomy" id="1880"/>
    <lineage>
        <taxon>Bacteria</taxon>
        <taxon>Bacillati</taxon>
        <taxon>Actinomycetota</taxon>
        <taxon>Actinomycetes</taxon>
        <taxon>Micromonosporales</taxon>
        <taxon>Micromonosporaceae</taxon>
        <taxon>Micromonospora</taxon>
    </lineage>
</organism>
<protein>
    <submittedName>
        <fullName evidence="5">Site-specific recombinase XerD</fullName>
    </submittedName>
</protein>
<sequence>MSIDDLWYLTTRGPDKKRLPSKRHGRGKRWRVRYADAAGKSREKLFERKTDAEAFDARVRAGVAEEMKVQQSERNVTLREYGERWRLSREAGWALETRKRVESNLRCHLYPAFGDRPLRTIHLTSVLEWLTRRLDEGTPRTSLKLYFELLDAVLSAAVTDKMIADNPCDGVKLAQMLRGFSRAPKWVPTEGEVLALLDAVPPRYRAAIWLGAGQGCRLGEALGMEDGSRCVDQERAELHIAQQLRYAPQQYGGFYLSEPKAGSSGTVDLDPVVGKVLAEHVRDFPPVAVELVDITAGDPVCRSVPLLFTTTRGNPLTDRTWSREWADWRDAAGWPKEHGTFHALRHFFATTLITNHAEPQEVQRMLRHKTLRITLETYVHWWPKRERRRGLVGTVLQAAATRTSPT</sequence>
<dbReference type="PANTHER" id="PTHR30349:SF41">
    <property type="entry name" value="INTEGRASE_RECOMBINASE PROTEIN MJ0367-RELATED"/>
    <property type="match status" value="1"/>
</dbReference>
<keyword evidence="2" id="KW-0238">DNA-binding</keyword>
<reference evidence="5 6" key="1">
    <citation type="submission" date="2019-07" db="EMBL/GenBank/DDBJ databases">
        <title>R&amp;d 2014.</title>
        <authorList>
            <person name="Klenk H.-P."/>
        </authorList>
    </citation>
    <scope>NUCLEOTIDE SEQUENCE [LARGE SCALE GENOMIC DNA]</scope>
    <source>
        <strain evidence="5 6">DSM 43868</strain>
    </source>
</reference>
<proteinExistence type="inferred from homology"/>
<dbReference type="InterPro" id="IPR002104">
    <property type="entry name" value="Integrase_catalytic"/>
</dbReference>
<dbReference type="InterPro" id="IPR013762">
    <property type="entry name" value="Integrase-like_cat_sf"/>
</dbReference>
<dbReference type="SUPFAM" id="SSF56349">
    <property type="entry name" value="DNA breaking-rejoining enzymes"/>
    <property type="match status" value="1"/>
</dbReference>
<dbReference type="InterPro" id="IPR011010">
    <property type="entry name" value="DNA_brk_join_enz"/>
</dbReference>
<dbReference type="RefSeq" id="WP_145774407.1">
    <property type="nucleotide sequence ID" value="NZ_BAAATQ010000269.1"/>
</dbReference>
<evidence type="ECO:0000256" key="1">
    <source>
        <dbReference type="ARBA" id="ARBA00008857"/>
    </source>
</evidence>
<feature type="domain" description="Tyr recombinase" evidence="4">
    <location>
        <begin position="182"/>
        <end position="391"/>
    </location>
</feature>
<evidence type="ECO:0000313" key="6">
    <source>
        <dbReference type="Proteomes" id="UP000319825"/>
    </source>
</evidence>
<gene>
    <name evidence="5" type="ORF">JD77_02467</name>
</gene>
<dbReference type="AlphaFoldDB" id="A0A562I8X6"/>
<dbReference type="InterPro" id="IPR053876">
    <property type="entry name" value="Phage_int_M"/>
</dbReference>
<evidence type="ECO:0000256" key="2">
    <source>
        <dbReference type="ARBA" id="ARBA00023125"/>
    </source>
</evidence>
<dbReference type="Pfam" id="PF00589">
    <property type="entry name" value="Phage_integrase"/>
    <property type="match status" value="1"/>
</dbReference>
<dbReference type="PANTHER" id="PTHR30349">
    <property type="entry name" value="PHAGE INTEGRASE-RELATED"/>
    <property type="match status" value="1"/>
</dbReference>
<dbReference type="Gene3D" id="1.10.150.130">
    <property type="match status" value="1"/>
</dbReference>
<dbReference type="GO" id="GO:0006310">
    <property type="term" value="P:DNA recombination"/>
    <property type="evidence" value="ECO:0007669"/>
    <property type="project" value="UniProtKB-KW"/>
</dbReference>
<dbReference type="Pfam" id="PF22022">
    <property type="entry name" value="Phage_int_M"/>
    <property type="match status" value="1"/>
</dbReference>
<keyword evidence="6" id="KW-1185">Reference proteome</keyword>
<dbReference type="PROSITE" id="PS51898">
    <property type="entry name" value="TYR_RECOMBINASE"/>
    <property type="match status" value="1"/>
</dbReference>
<dbReference type="InterPro" id="IPR050090">
    <property type="entry name" value="Tyrosine_recombinase_XerCD"/>
</dbReference>
<comment type="similarity">
    <text evidence="1">Belongs to the 'phage' integrase family.</text>
</comment>
<keyword evidence="3" id="KW-0233">DNA recombination</keyword>
<name>A0A562I8X6_MICOL</name>
<dbReference type="Proteomes" id="UP000319825">
    <property type="component" value="Unassembled WGS sequence"/>
</dbReference>
<dbReference type="Gene3D" id="1.10.443.10">
    <property type="entry name" value="Intergrase catalytic core"/>
    <property type="match status" value="1"/>
</dbReference>
<dbReference type="InterPro" id="IPR010998">
    <property type="entry name" value="Integrase_recombinase_N"/>
</dbReference>
<accession>A0A562I8X6</accession>
<evidence type="ECO:0000259" key="4">
    <source>
        <dbReference type="PROSITE" id="PS51898"/>
    </source>
</evidence>
<evidence type="ECO:0000256" key="3">
    <source>
        <dbReference type="ARBA" id="ARBA00023172"/>
    </source>
</evidence>
<dbReference type="OrthoDB" id="1850235at2"/>
<dbReference type="GO" id="GO:0015074">
    <property type="term" value="P:DNA integration"/>
    <property type="evidence" value="ECO:0007669"/>
    <property type="project" value="InterPro"/>
</dbReference>
<dbReference type="EMBL" id="VLKE01000001">
    <property type="protein sequence ID" value="TWH67490.1"/>
    <property type="molecule type" value="Genomic_DNA"/>
</dbReference>